<gene>
    <name evidence="1" type="ORF">PR048_026053</name>
</gene>
<proteinExistence type="predicted"/>
<evidence type="ECO:0000313" key="1">
    <source>
        <dbReference type="EMBL" id="KAJ8872449.1"/>
    </source>
</evidence>
<dbReference type="EMBL" id="JARBHB010000011">
    <property type="protein sequence ID" value="KAJ8872449.1"/>
    <property type="molecule type" value="Genomic_DNA"/>
</dbReference>
<keyword evidence="2" id="KW-1185">Reference proteome</keyword>
<reference evidence="1 2" key="1">
    <citation type="submission" date="2023-02" db="EMBL/GenBank/DDBJ databases">
        <title>LHISI_Scaffold_Assembly.</title>
        <authorList>
            <person name="Stuart O.P."/>
            <person name="Cleave R."/>
            <person name="Magrath M.J.L."/>
            <person name="Mikheyev A.S."/>
        </authorList>
    </citation>
    <scope>NUCLEOTIDE SEQUENCE [LARGE SCALE GENOMIC DNA]</scope>
    <source>
        <strain evidence="1">Daus_M_001</strain>
        <tissue evidence="1">Leg muscle</tissue>
    </source>
</reference>
<evidence type="ECO:0000313" key="2">
    <source>
        <dbReference type="Proteomes" id="UP001159363"/>
    </source>
</evidence>
<dbReference type="Proteomes" id="UP001159363">
    <property type="component" value="Chromosome 10"/>
</dbReference>
<accession>A0ABQ9GKA5</accession>
<comment type="caution">
    <text evidence="1">The sequence shown here is derived from an EMBL/GenBank/DDBJ whole genome shotgun (WGS) entry which is preliminary data.</text>
</comment>
<sequence length="205" mass="21823">MGIVPDDAAGRRVFSGISHFSLHFGAAPYSSHFSLMGSQDLDFKSRPNLFIHSLQAVLTRTPTKHHVIELHRCKAALVQRLYRKNTDCRTMLLVGGFCRGSPGSPILSFRCSSILTSITLIGSQDLAEGGRGEGHTARKLVLKDSPTCTGTAHTDRLLATLLECGGAPSSVDTCGVSGPTGHPQVAHATVAAGSYSRAWCPAHRC</sequence>
<protein>
    <submittedName>
        <fullName evidence="1">Uncharacterized protein</fullName>
    </submittedName>
</protein>
<name>A0ABQ9GKA5_9NEOP</name>
<organism evidence="1 2">
    <name type="scientific">Dryococelus australis</name>
    <dbReference type="NCBI Taxonomy" id="614101"/>
    <lineage>
        <taxon>Eukaryota</taxon>
        <taxon>Metazoa</taxon>
        <taxon>Ecdysozoa</taxon>
        <taxon>Arthropoda</taxon>
        <taxon>Hexapoda</taxon>
        <taxon>Insecta</taxon>
        <taxon>Pterygota</taxon>
        <taxon>Neoptera</taxon>
        <taxon>Polyneoptera</taxon>
        <taxon>Phasmatodea</taxon>
        <taxon>Verophasmatodea</taxon>
        <taxon>Anareolatae</taxon>
        <taxon>Phasmatidae</taxon>
        <taxon>Eurycanthinae</taxon>
        <taxon>Dryococelus</taxon>
    </lineage>
</organism>